<dbReference type="InterPro" id="IPR000866">
    <property type="entry name" value="AhpC/TSA"/>
</dbReference>
<dbReference type="InterPro" id="IPR036249">
    <property type="entry name" value="Thioredoxin-like_sf"/>
</dbReference>
<dbReference type="EMBL" id="CP046400">
    <property type="protein sequence ID" value="QGY39408.1"/>
    <property type="molecule type" value="Genomic_DNA"/>
</dbReference>
<feature type="domain" description="Rhodanese" evidence="1">
    <location>
        <begin position="1"/>
        <end position="25"/>
    </location>
</feature>
<dbReference type="AlphaFoldDB" id="A0A6I6JEH2"/>
<name>A0A6I6JEH2_9BACT</name>
<dbReference type="KEGG" id="psel:GM415_04485"/>
<gene>
    <name evidence="2" type="ORF">GM415_04485</name>
</gene>
<sequence>MGYTNVYRYPRGFHGWKASHPELVSGDEGKRKVLAVGDLFPDCRVAVLSGDRDREYLGLPSGARWLSLADLKAKFVLIQMYNTMCNDCVSETKKLSQFAERVESDPVLAGKLKFIGLGVFDTNRDVVRFRKHYDVSYPLFSDSHGQIFECLGQAQLPLAYLVRSQGDGNWIIELVKRGYFEPDDHFLETLRMAVTDSKATP</sequence>
<keyword evidence="3" id="KW-1185">Reference proteome</keyword>
<proteinExistence type="predicted"/>
<protein>
    <submittedName>
        <fullName evidence="2">Redoxin domain-containing protein</fullName>
    </submittedName>
</protein>
<dbReference type="SUPFAM" id="SSF52833">
    <property type="entry name" value="Thioredoxin-like"/>
    <property type="match status" value="1"/>
</dbReference>
<evidence type="ECO:0000313" key="3">
    <source>
        <dbReference type="Proteomes" id="UP000428328"/>
    </source>
</evidence>
<dbReference type="Pfam" id="PF00578">
    <property type="entry name" value="AhpC-TSA"/>
    <property type="match status" value="1"/>
</dbReference>
<reference evidence="2 3" key="1">
    <citation type="submission" date="2019-11" db="EMBL/GenBank/DDBJ databases">
        <authorList>
            <person name="Zheng R.K."/>
            <person name="Sun C.M."/>
        </authorList>
    </citation>
    <scope>NUCLEOTIDE SEQUENCE [LARGE SCALE GENOMIC DNA]</scope>
    <source>
        <strain evidence="2 3">SRB007</strain>
    </source>
</reference>
<organism evidence="2 3">
    <name type="scientific">Pseudodesulfovibrio cashew</name>
    <dbReference type="NCBI Taxonomy" id="2678688"/>
    <lineage>
        <taxon>Bacteria</taxon>
        <taxon>Pseudomonadati</taxon>
        <taxon>Thermodesulfobacteriota</taxon>
        <taxon>Desulfovibrionia</taxon>
        <taxon>Desulfovibrionales</taxon>
        <taxon>Desulfovibrionaceae</taxon>
    </lineage>
</organism>
<accession>A0A6I6JEH2</accession>
<dbReference type="PROSITE" id="PS50206">
    <property type="entry name" value="RHODANESE_3"/>
    <property type="match status" value="1"/>
</dbReference>
<dbReference type="InterPro" id="IPR001763">
    <property type="entry name" value="Rhodanese-like_dom"/>
</dbReference>
<evidence type="ECO:0000259" key="1">
    <source>
        <dbReference type="PROSITE" id="PS50206"/>
    </source>
</evidence>
<dbReference type="Gene3D" id="3.40.30.10">
    <property type="entry name" value="Glutaredoxin"/>
    <property type="match status" value="1"/>
</dbReference>
<dbReference type="GO" id="GO:0016491">
    <property type="term" value="F:oxidoreductase activity"/>
    <property type="evidence" value="ECO:0007669"/>
    <property type="project" value="InterPro"/>
</dbReference>
<evidence type="ECO:0000313" key="2">
    <source>
        <dbReference type="EMBL" id="QGY39408.1"/>
    </source>
</evidence>
<dbReference type="Proteomes" id="UP000428328">
    <property type="component" value="Chromosome"/>
</dbReference>
<dbReference type="GO" id="GO:0016209">
    <property type="term" value="F:antioxidant activity"/>
    <property type="evidence" value="ECO:0007669"/>
    <property type="project" value="InterPro"/>
</dbReference>